<feature type="non-terminal residue" evidence="13">
    <location>
        <position position="221"/>
    </location>
</feature>
<dbReference type="GO" id="GO:0006784">
    <property type="term" value="P:heme A biosynthetic process"/>
    <property type="evidence" value="ECO:0007669"/>
    <property type="project" value="InterPro"/>
</dbReference>
<keyword evidence="6" id="KW-0560">Oxidoreductase</keyword>
<dbReference type="GO" id="GO:0016491">
    <property type="term" value="F:oxidoreductase activity"/>
    <property type="evidence" value="ECO:0007669"/>
    <property type="project" value="UniProtKB-KW"/>
</dbReference>
<keyword evidence="7" id="KW-0408">Iron</keyword>
<feature type="non-terminal residue" evidence="13">
    <location>
        <position position="1"/>
    </location>
</feature>
<proteinExistence type="predicted"/>
<protein>
    <recommendedName>
        <fullName evidence="14">Cytochrome oxidase assembly protein</fullName>
    </recommendedName>
</protein>
<name>A0A382IYS3_9ZZZZ</name>
<reference evidence="13" key="1">
    <citation type="submission" date="2018-05" db="EMBL/GenBank/DDBJ databases">
        <authorList>
            <person name="Lanie J.A."/>
            <person name="Ng W.-L."/>
            <person name="Kazmierczak K.M."/>
            <person name="Andrzejewski T.M."/>
            <person name="Davidsen T.M."/>
            <person name="Wayne K.J."/>
            <person name="Tettelin H."/>
            <person name="Glass J.I."/>
            <person name="Rusch D."/>
            <person name="Podicherti R."/>
            <person name="Tsui H.-C.T."/>
            <person name="Winkler M.E."/>
        </authorList>
    </citation>
    <scope>NUCLEOTIDE SEQUENCE</scope>
</reference>
<dbReference type="PANTHER" id="PTHR35457">
    <property type="entry name" value="HEME A SYNTHASE"/>
    <property type="match status" value="1"/>
</dbReference>
<evidence type="ECO:0000256" key="4">
    <source>
        <dbReference type="ARBA" id="ARBA00022723"/>
    </source>
</evidence>
<feature type="transmembrane region" description="Helical" evidence="12">
    <location>
        <begin position="162"/>
        <end position="180"/>
    </location>
</feature>
<dbReference type="EMBL" id="UINC01069954">
    <property type="protein sequence ID" value="SVC03731.1"/>
    <property type="molecule type" value="Genomic_DNA"/>
</dbReference>
<evidence type="ECO:0000256" key="7">
    <source>
        <dbReference type="ARBA" id="ARBA00023004"/>
    </source>
</evidence>
<feature type="transmembrane region" description="Helical" evidence="12">
    <location>
        <begin position="7"/>
        <end position="25"/>
    </location>
</feature>
<dbReference type="Pfam" id="PF02628">
    <property type="entry name" value="COX15-CtaA"/>
    <property type="match status" value="1"/>
</dbReference>
<dbReference type="AlphaFoldDB" id="A0A382IYS3"/>
<keyword evidence="10" id="KW-1015">Disulfide bond</keyword>
<keyword evidence="4" id="KW-0479">Metal-binding</keyword>
<evidence type="ECO:0000256" key="9">
    <source>
        <dbReference type="ARBA" id="ARBA00023136"/>
    </source>
</evidence>
<feature type="transmembrane region" description="Helical" evidence="12">
    <location>
        <begin position="61"/>
        <end position="81"/>
    </location>
</feature>
<dbReference type="InterPro" id="IPR050450">
    <property type="entry name" value="COX15/CtaA_HemeA_synthase"/>
</dbReference>
<sequence length="221" mass="24288">VNTTNRLARISLLVTFILIGIGGFTRGSGSGYGCSDRWPLCEDGLLGGLLPRGEYHMLIEWLHRWVAAIVGILILLTAISIRKNLRNNLTARRLSVAAVVAVAVQAMIGRGVVKTDLDSDLVAIHLAISMVVIALLMVVVILVSTNRNENLETTDNKDWSRLLALGAFGSYALLLLGAYVHNRYFSGWPLVNNQLKPEISDHYTLVHYLHRFAAGIGIIYI</sequence>
<dbReference type="GO" id="GO:0046872">
    <property type="term" value="F:metal ion binding"/>
    <property type="evidence" value="ECO:0007669"/>
    <property type="project" value="UniProtKB-KW"/>
</dbReference>
<accession>A0A382IYS3</accession>
<evidence type="ECO:0000256" key="6">
    <source>
        <dbReference type="ARBA" id="ARBA00023002"/>
    </source>
</evidence>
<evidence type="ECO:0000256" key="3">
    <source>
        <dbReference type="ARBA" id="ARBA00022692"/>
    </source>
</evidence>
<dbReference type="PANTHER" id="PTHR35457:SF1">
    <property type="entry name" value="HEME A SYNTHASE"/>
    <property type="match status" value="1"/>
</dbReference>
<evidence type="ECO:0000256" key="8">
    <source>
        <dbReference type="ARBA" id="ARBA00023133"/>
    </source>
</evidence>
<keyword evidence="5 12" id="KW-1133">Transmembrane helix</keyword>
<keyword evidence="2" id="KW-1003">Cell membrane</keyword>
<keyword evidence="3 12" id="KW-0812">Transmembrane</keyword>
<evidence type="ECO:0000313" key="13">
    <source>
        <dbReference type="EMBL" id="SVC03731.1"/>
    </source>
</evidence>
<evidence type="ECO:0008006" key="14">
    <source>
        <dbReference type="Google" id="ProtNLM"/>
    </source>
</evidence>
<dbReference type="GO" id="GO:0016020">
    <property type="term" value="C:membrane"/>
    <property type="evidence" value="ECO:0007669"/>
    <property type="project" value="UniProtKB-SubCell"/>
</dbReference>
<evidence type="ECO:0000256" key="5">
    <source>
        <dbReference type="ARBA" id="ARBA00022989"/>
    </source>
</evidence>
<comment type="subcellular location">
    <subcellularLocation>
        <location evidence="1">Membrane</location>
        <topology evidence="1">Multi-pass membrane protein</topology>
    </subcellularLocation>
</comment>
<evidence type="ECO:0000256" key="11">
    <source>
        <dbReference type="ARBA" id="ARBA00023444"/>
    </source>
</evidence>
<evidence type="ECO:0000256" key="10">
    <source>
        <dbReference type="ARBA" id="ARBA00023157"/>
    </source>
</evidence>
<gene>
    <name evidence="13" type="ORF">METZ01_LOCUS256585</name>
</gene>
<evidence type="ECO:0000256" key="2">
    <source>
        <dbReference type="ARBA" id="ARBA00022475"/>
    </source>
</evidence>
<organism evidence="13">
    <name type="scientific">marine metagenome</name>
    <dbReference type="NCBI Taxonomy" id="408172"/>
    <lineage>
        <taxon>unclassified sequences</taxon>
        <taxon>metagenomes</taxon>
        <taxon>ecological metagenomes</taxon>
    </lineage>
</organism>
<keyword evidence="9 12" id="KW-0472">Membrane</keyword>
<comment type="pathway">
    <text evidence="11">Porphyrin-containing compound metabolism.</text>
</comment>
<evidence type="ECO:0000256" key="1">
    <source>
        <dbReference type="ARBA" id="ARBA00004141"/>
    </source>
</evidence>
<feature type="transmembrane region" description="Helical" evidence="12">
    <location>
        <begin position="93"/>
        <end position="110"/>
    </location>
</feature>
<feature type="transmembrane region" description="Helical" evidence="12">
    <location>
        <begin position="122"/>
        <end position="142"/>
    </location>
</feature>
<evidence type="ECO:0000256" key="12">
    <source>
        <dbReference type="SAM" id="Phobius"/>
    </source>
</evidence>
<keyword evidence="8" id="KW-0350">Heme biosynthesis</keyword>
<dbReference type="InterPro" id="IPR003780">
    <property type="entry name" value="COX15/CtaA_fam"/>
</dbReference>